<organism evidence="2 3">
    <name type="scientific">Araneus ventricosus</name>
    <name type="common">Orbweaver spider</name>
    <name type="synonym">Epeira ventricosa</name>
    <dbReference type="NCBI Taxonomy" id="182803"/>
    <lineage>
        <taxon>Eukaryota</taxon>
        <taxon>Metazoa</taxon>
        <taxon>Ecdysozoa</taxon>
        <taxon>Arthropoda</taxon>
        <taxon>Chelicerata</taxon>
        <taxon>Arachnida</taxon>
        <taxon>Araneae</taxon>
        <taxon>Araneomorphae</taxon>
        <taxon>Entelegynae</taxon>
        <taxon>Araneoidea</taxon>
        <taxon>Araneidae</taxon>
        <taxon>Araneus</taxon>
    </lineage>
</organism>
<evidence type="ECO:0008006" key="4">
    <source>
        <dbReference type="Google" id="ProtNLM"/>
    </source>
</evidence>
<protein>
    <recommendedName>
        <fullName evidence="4">Secreted protein</fullName>
    </recommendedName>
</protein>
<sequence length="114" mass="12338">MFGAFLFQIIVVGCSLSGNGTFGRPEAVLGDNGTFWRPEAALGDNGTFGRLEAVLGDIWASRSCAWGQRDIWTSRGCAWGYLGVPRLCLGTTGQATKNRICPIQNETYGHINHT</sequence>
<evidence type="ECO:0000313" key="3">
    <source>
        <dbReference type="Proteomes" id="UP000499080"/>
    </source>
</evidence>
<dbReference type="Proteomes" id="UP000499080">
    <property type="component" value="Unassembled WGS sequence"/>
</dbReference>
<dbReference type="AlphaFoldDB" id="A0A4Y2MWE7"/>
<gene>
    <name evidence="2" type="ORF">AVEN_41966_1</name>
</gene>
<feature type="chain" id="PRO_5021351064" description="Secreted protein" evidence="1">
    <location>
        <begin position="18"/>
        <end position="114"/>
    </location>
</feature>
<keyword evidence="1" id="KW-0732">Signal</keyword>
<reference evidence="2 3" key="1">
    <citation type="journal article" date="2019" name="Sci. Rep.">
        <title>Orb-weaving spider Araneus ventricosus genome elucidates the spidroin gene catalogue.</title>
        <authorList>
            <person name="Kono N."/>
            <person name="Nakamura H."/>
            <person name="Ohtoshi R."/>
            <person name="Moran D.A.P."/>
            <person name="Shinohara A."/>
            <person name="Yoshida Y."/>
            <person name="Fujiwara M."/>
            <person name="Mori M."/>
            <person name="Tomita M."/>
            <person name="Arakawa K."/>
        </authorList>
    </citation>
    <scope>NUCLEOTIDE SEQUENCE [LARGE SCALE GENOMIC DNA]</scope>
</reference>
<feature type="signal peptide" evidence="1">
    <location>
        <begin position="1"/>
        <end position="17"/>
    </location>
</feature>
<evidence type="ECO:0000313" key="2">
    <source>
        <dbReference type="EMBL" id="GBN31478.1"/>
    </source>
</evidence>
<dbReference type="EMBL" id="BGPR01008085">
    <property type="protein sequence ID" value="GBN31478.1"/>
    <property type="molecule type" value="Genomic_DNA"/>
</dbReference>
<name>A0A4Y2MWE7_ARAVE</name>
<accession>A0A4Y2MWE7</accession>
<comment type="caution">
    <text evidence="2">The sequence shown here is derived from an EMBL/GenBank/DDBJ whole genome shotgun (WGS) entry which is preliminary data.</text>
</comment>
<evidence type="ECO:0000256" key="1">
    <source>
        <dbReference type="SAM" id="SignalP"/>
    </source>
</evidence>
<proteinExistence type="predicted"/>
<keyword evidence="3" id="KW-1185">Reference proteome</keyword>